<accession>A0ABN2IBW0</accession>
<dbReference type="Proteomes" id="UP001500280">
    <property type="component" value="Unassembled WGS sequence"/>
</dbReference>
<keyword evidence="2" id="KW-1185">Reference proteome</keyword>
<organism evidence="1 2">
    <name type="scientific">Kribbella yunnanensis</name>
    <dbReference type="NCBI Taxonomy" id="190194"/>
    <lineage>
        <taxon>Bacteria</taxon>
        <taxon>Bacillati</taxon>
        <taxon>Actinomycetota</taxon>
        <taxon>Actinomycetes</taxon>
        <taxon>Propionibacteriales</taxon>
        <taxon>Kribbellaceae</taxon>
        <taxon>Kribbella</taxon>
    </lineage>
</organism>
<name>A0ABN2IBW0_9ACTN</name>
<gene>
    <name evidence="1" type="ORF">GCM10009745_56570</name>
</gene>
<comment type="caution">
    <text evidence="1">The sequence shown here is derived from an EMBL/GenBank/DDBJ whole genome shotgun (WGS) entry which is preliminary data.</text>
</comment>
<reference evidence="1 2" key="1">
    <citation type="journal article" date="2019" name="Int. J. Syst. Evol. Microbiol.">
        <title>The Global Catalogue of Microorganisms (GCM) 10K type strain sequencing project: providing services to taxonomists for standard genome sequencing and annotation.</title>
        <authorList>
            <consortium name="The Broad Institute Genomics Platform"/>
            <consortium name="The Broad Institute Genome Sequencing Center for Infectious Disease"/>
            <person name="Wu L."/>
            <person name="Ma J."/>
        </authorList>
    </citation>
    <scope>NUCLEOTIDE SEQUENCE [LARGE SCALE GENOMIC DNA]</scope>
    <source>
        <strain evidence="1 2">JCM 14307</strain>
    </source>
</reference>
<evidence type="ECO:0000313" key="1">
    <source>
        <dbReference type="EMBL" id="GAA1702042.1"/>
    </source>
</evidence>
<evidence type="ECO:0008006" key="3">
    <source>
        <dbReference type="Google" id="ProtNLM"/>
    </source>
</evidence>
<protein>
    <recommendedName>
        <fullName evidence="3">Carboxypeptidase regulatory-like domain-containing protein</fullName>
    </recommendedName>
</protein>
<proteinExistence type="predicted"/>
<dbReference type="EMBL" id="BAAANF010000018">
    <property type="protein sequence ID" value="GAA1702042.1"/>
    <property type="molecule type" value="Genomic_DNA"/>
</dbReference>
<sequence length="421" mass="45179">MATAASPPQIGRAFNGLSDKGFVQISASAEAGIEGLTAHIRSYATGEELATVTDFSLSSGTVQDGVFTAGTRVQLDKLGSYQIDVDAMDTLGQRASKRDAGSLYYVIQPIFSALAFDHTTITYSRRTVQVQGTLTGLWPTDGLVRPISGHTVRITATWDPTVEVQTAADGRFTAQVPLTQEADITARVEHASGYSFAESQTQRISVQPAPTRFPIRVAPRQVKYGEPVTISGQLTWKSPDGWQPMANRQFGLQRCEEFERCEFVPDVPKTDADGHFSVTSVPTATGYYQVGFTATDETGQPDLFIATAVSKAPVTVLQPAVFADFTAARDESDQVVACGHIDFPNHLPASIPVQIQYRAPGTASSWATVAEVQAGGWETSGHTFSATIDQPAAGQWRAYYAGIPHEVQTAVSTKVRVPAAT</sequence>
<evidence type="ECO:0000313" key="2">
    <source>
        <dbReference type="Proteomes" id="UP001500280"/>
    </source>
</evidence>